<evidence type="ECO:0000256" key="2">
    <source>
        <dbReference type="ARBA" id="ARBA00022448"/>
    </source>
</evidence>
<accession>T1EFQ7</accession>
<reference evidence="12" key="1">
    <citation type="submission" date="2012-12" db="EMBL/GenBank/DDBJ databases">
        <authorList>
            <person name="Hellsten U."/>
            <person name="Grimwood J."/>
            <person name="Chapman J.A."/>
            <person name="Shapiro H."/>
            <person name="Aerts A."/>
            <person name="Otillar R.P."/>
            <person name="Terry A.Y."/>
            <person name="Boore J.L."/>
            <person name="Simakov O."/>
            <person name="Marletaz F."/>
            <person name="Cho S.-J."/>
            <person name="Edsinger-Gonzales E."/>
            <person name="Havlak P."/>
            <person name="Kuo D.-H."/>
            <person name="Larsson T."/>
            <person name="Lv J."/>
            <person name="Arendt D."/>
            <person name="Savage R."/>
            <person name="Osoegawa K."/>
            <person name="de Jong P."/>
            <person name="Lindberg D.R."/>
            <person name="Seaver E.C."/>
            <person name="Weisblat D.A."/>
            <person name="Putnam N.H."/>
            <person name="Grigoriev I.V."/>
            <person name="Rokhsar D.S."/>
        </authorList>
    </citation>
    <scope>NUCLEOTIDE SEQUENCE</scope>
</reference>
<dbReference type="Pfam" id="PF00876">
    <property type="entry name" value="Innexin"/>
    <property type="match status" value="1"/>
</dbReference>
<dbReference type="GO" id="GO:0005921">
    <property type="term" value="C:gap junction"/>
    <property type="evidence" value="ECO:0007669"/>
    <property type="project" value="UniProtKB-UniRule"/>
</dbReference>
<proteinExistence type="inferred from homology"/>
<dbReference type="EMBL" id="KB096900">
    <property type="protein sequence ID" value="ESO00665.1"/>
    <property type="molecule type" value="Genomic_DNA"/>
</dbReference>
<evidence type="ECO:0000256" key="3">
    <source>
        <dbReference type="ARBA" id="ARBA00022475"/>
    </source>
</evidence>
<evidence type="ECO:0000313" key="12">
    <source>
        <dbReference type="Proteomes" id="UP000015101"/>
    </source>
</evidence>
<sequence>MDRLVSLIAGASSVRSSNDDDFADRLSSRYTVVLLVLFAVLVGMNQYVRNPITCWAPVHFTGPHTKFATNFCWVKNTYYLPWQNEVPREMEKKQMIPYYQWVPFILLFQAVLFYLPTIVWHGMNSKAGIDADSIMQSAHSLSRMEKSDAHKRTMLLLTNQMDRFLSNRLNRKKGCGCNTRSCFMICCCGLCGRRLGNYLVILFLFSKFCYIVNILAQLFVLNGVLSIKFNTFGVDLIRLIMSTDDWTEQNHVAFPRVTYCDFYIRGQDMANVQPYTIQCVLPINLYNEKIYFFLWFWMVFVLLASTISFFLWFMRALFFRDRLKFIRNHLLLGSRVNQIEEIDEKSNIREFASRYLKQDGTFLLRLIAHNTNNITTTEIICGLWDYWLRKSEKVDTMPDTMPISRLYPTDVEYSDELKGKEL</sequence>
<comment type="function">
    <text evidence="9">Structural component of the gap junctions.</text>
</comment>
<feature type="transmembrane region" description="Helical" evidence="9">
    <location>
        <begin position="30"/>
        <end position="48"/>
    </location>
</feature>
<dbReference type="Proteomes" id="UP000015101">
    <property type="component" value="Unassembled WGS sequence"/>
</dbReference>
<dbReference type="EnsemblMetazoa" id="HelroT113191">
    <property type="protein sequence ID" value="HelroP113191"/>
    <property type="gene ID" value="HelroG113191"/>
</dbReference>
<dbReference type="GO" id="GO:0034220">
    <property type="term" value="P:monoatomic ion transmembrane transport"/>
    <property type="evidence" value="ECO:0007669"/>
    <property type="project" value="UniProtKB-KW"/>
</dbReference>
<keyword evidence="6 9" id="KW-0406">Ion transport</keyword>
<evidence type="ECO:0000256" key="6">
    <source>
        <dbReference type="ARBA" id="ARBA00023065"/>
    </source>
</evidence>
<comment type="subcellular location">
    <subcellularLocation>
        <location evidence="1 9">Cell membrane</location>
        <topology evidence="1 9">Multi-pass membrane protein</topology>
    </subcellularLocation>
</comment>
<keyword evidence="8 9" id="KW-0407">Ion channel</keyword>
<dbReference type="FunCoup" id="T1EFQ7">
    <property type="interactions" value="74"/>
</dbReference>
<dbReference type="PANTHER" id="PTHR11893:SF36">
    <property type="entry name" value="INNEXIN-5"/>
    <property type="match status" value="1"/>
</dbReference>
<evidence type="ECO:0000256" key="7">
    <source>
        <dbReference type="ARBA" id="ARBA00023136"/>
    </source>
</evidence>
<gene>
    <name evidence="11" type="primary">20195409</name>
    <name evidence="9" type="synonym">inx</name>
    <name evidence="10" type="ORF">HELRODRAFT_113191</name>
</gene>
<dbReference type="HOGENOM" id="CLU_035763_0_1_1"/>
<dbReference type="GO" id="GO:0005886">
    <property type="term" value="C:plasma membrane"/>
    <property type="evidence" value="ECO:0007669"/>
    <property type="project" value="UniProtKB-SubCell"/>
</dbReference>
<dbReference type="PRINTS" id="PR01262">
    <property type="entry name" value="INNEXIN"/>
</dbReference>
<dbReference type="GeneID" id="20195409"/>
<dbReference type="OrthoDB" id="6268855at2759"/>
<name>T1EFQ7_HELRO</name>
<protein>
    <recommendedName>
        <fullName evidence="9">Innexin</fullName>
    </recommendedName>
</protein>
<organism evidence="11 12">
    <name type="scientific">Helobdella robusta</name>
    <name type="common">Californian leech</name>
    <dbReference type="NCBI Taxonomy" id="6412"/>
    <lineage>
        <taxon>Eukaryota</taxon>
        <taxon>Metazoa</taxon>
        <taxon>Spiralia</taxon>
        <taxon>Lophotrochozoa</taxon>
        <taxon>Annelida</taxon>
        <taxon>Clitellata</taxon>
        <taxon>Hirudinea</taxon>
        <taxon>Rhynchobdellida</taxon>
        <taxon>Glossiphoniidae</taxon>
        <taxon>Helobdella</taxon>
    </lineage>
</organism>
<evidence type="ECO:0000256" key="8">
    <source>
        <dbReference type="ARBA" id="ARBA00023303"/>
    </source>
</evidence>
<evidence type="ECO:0000256" key="1">
    <source>
        <dbReference type="ARBA" id="ARBA00004651"/>
    </source>
</evidence>
<evidence type="ECO:0000256" key="5">
    <source>
        <dbReference type="ARBA" id="ARBA00022989"/>
    </source>
</evidence>
<keyword evidence="5 9" id="KW-1133">Transmembrane helix</keyword>
<keyword evidence="3" id="KW-1003">Cell membrane</keyword>
<dbReference type="KEGG" id="hro:HELRODRAFT_113191"/>
<dbReference type="PANTHER" id="PTHR11893">
    <property type="entry name" value="INNEXIN"/>
    <property type="match status" value="1"/>
</dbReference>
<dbReference type="InterPro" id="IPR000990">
    <property type="entry name" value="Innexin"/>
</dbReference>
<evidence type="ECO:0000313" key="11">
    <source>
        <dbReference type="EnsemblMetazoa" id="HelroP113191"/>
    </source>
</evidence>
<keyword evidence="7 9" id="KW-0472">Membrane</keyword>
<feature type="transmembrane region" description="Helical" evidence="9">
    <location>
        <begin position="198"/>
        <end position="220"/>
    </location>
</feature>
<dbReference type="PROSITE" id="PS51013">
    <property type="entry name" value="PANNEXIN"/>
    <property type="match status" value="1"/>
</dbReference>
<dbReference type="OMA" id="LGDWWIL"/>
<feature type="transmembrane region" description="Helical" evidence="9">
    <location>
        <begin position="290"/>
        <end position="314"/>
    </location>
</feature>
<reference evidence="11" key="3">
    <citation type="submission" date="2015-06" db="UniProtKB">
        <authorList>
            <consortium name="EnsemblMetazoa"/>
        </authorList>
    </citation>
    <scope>IDENTIFICATION</scope>
</reference>
<dbReference type="InParanoid" id="T1EFQ7"/>
<keyword evidence="2 9" id="KW-0813">Transport</keyword>
<feature type="transmembrane region" description="Helical" evidence="9">
    <location>
        <begin position="98"/>
        <end position="120"/>
    </location>
</feature>
<comment type="similarity">
    <text evidence="9">Belongs to the pannexin family.</text>
</comment>
<dbReference type="CTD" id="20195409"/>
<evidence type="ECO:0000256" key="4">
    <source>
        <dbReference type="ARBA" id="ARBA00022692"/>
    </source>
</evidence>
<evidence type="ECO:0000313" key="10">
    <source>
        <dbReference type="EMBL" id="ESO00665.1"/>
    </source>
</evidence>
<dbReference type="AlphaFoldDB" id="T1EFQ7"/>
<keyword evidence="12" id="KW-1185">Reference proteome</keyword>
<dbReference type="RefSeq" id="XP_009021302.1">
    <property type="nucleotide sequence ID" value="XM_009023054.1"/>
</dbReference>
<dbReference type="STRING" id="6412.T1EFQ7"/>
<keyword evidence="4 9" id="KW-0812">Transmembrane</keyword>
<dbReference type="EMBL" id="AMQM01005384">
    <property type="status" value="NOT_ANNOTATED_CDS"/>
    <property type="molecule type" value="Genomic_DNA"/>
</dbReference>
<evidence type="ECO:0000256" key="9">
    <source>
        <dbReference type="RuleBase" id="RU010713"/>
    </source>
</evidence>
<reference evidence="10 12" key="2">
    <citation type="journal article" date="2013" name="Nature">
        <title>Insights into bilaterian evolution from three spiralian genomes.</title>
        <authorList>
            <person name="Simakov O."/>
            <person name="Marletaz F."/>
            <person name="Cho S.J."/>
            <person name="Edsinger-Gonzales E."/>
            <person name="Havlak P."/>
            <person name="Hellsten U."/>
            <person name="Kuo D.H."/>
            <person name="Larsson T."/>
            <person name="Lv J."/>
            <person name="Arendt D."/>
            <person name="Savage R."/>
            <person name="Osoegawa K."/>
            <person name="de Jong P."/>
            <person name="Grimwood J."/>
            <person name="Chapman J.A."/>
            <person name="Shapiro H."/>
            <person name="Aerts A."/>
            <person name="Otillar R.P."/>
            <person name="Terry A.Y."/>
            <person name="Boore J.L."/>
            <person name="Grigoriev I.V."/>
            <person name="Lindberg D.R."/>
            <person name="Seaver E.C."/>
            <person name="Weisblat D.A."/>
            <person name="Putnam N.H."/>
            <person name="Rokhsar D.S."/>
        </authorList>
    </citation>
    <scope>NUCLEOTIDE SEQUENCE</scope>
</reference>